<feature type="region of interest" description="Disordered" evidence="1">
    <location>
        <begin position="251"/>
        <end position="289"/>
    </location>
</feature>
<dbReference type="AlphaFoldDB" id="A0AA88DPJ9"/>
<reference evidence="3" key="1">
    <citation type="submission" date="2023-07" db="EMBL/GenBank/DDBJ databases">
        <title>draft genome sequence of fig (Ficus carica).</title>
        <authorList>
            <person name="Takahashi T."/>
            <person name="Nishimura K."/>
        </authorList>
    </citation>
    <scope>NUCLEOTIDE SEQUENCE</scope>
</reference>
<evidence type="ECO:0000256" key="1">
    <source>
        <dbReference type="SAM" id="MobiDB-lite"/>
    </source>
</evidence>
<evidence type="ECO:0000313" key="3">
    <source>
        <dbReference type="EMBL" id="GMN58499.1"/>
    </source>
</evidence>
<feature type="domain" description="Retrotransposon gag" evidence="2">
    <location>
        <begin position="416"/>
        <end position="506"/>
    </location>
</feature>
<evidence type="ECO:0000259" key="2">
    <source>
        <dbReference type="Pfam" id="PF03732"/>
    </source>
</evidence>
<comment type="caution">
    <text evidence="3">The sequence shown here is derived from an EMBL/GenBank/DDBJ whole genome shotgun (WGS) entry which is preliminary data.</text>
</comment>
<organism evidence="3 4">
    <name type="scientific">Ficus carica</name>
    <name type="common">Common fig</name>
    <dbReference type="NCBI Taxonomy" id="3494"/>
    <lineage>
        <taxon>Eukaryota</taxon>
        <taxon>Viridiplantae</taxon>
        <taxon>Streptophyta</taxon>
        <taxon>Embryophyta</taxon>
        <taxon>Tracheophyta</taxon>
        <taxon>Spermatophyta</taxon>
        <taxon>Magnoliopsida</taxon>
        <taxon>eudicotyledons</taxon>
        <taxon>Gunneridae</taxon>
        <taxon>Pentapetalae</taxon>
        <taxon>rosids</taxon>
        <taxon>fabids</taxon>
        <taxon>Rosales</taxon>
        <taxon>Moraceae</taxon>
        <taxon>Ficeae</taxon>
        <taxon>Ficus</taxon>
    </lineage>
</organism>
<proteinExistence type="predicted"/>
<sequence>MDGDRAAAYVFHGMLPLIFDGTRRTVSLAAWLHDMESIFRICHIAAHLQVPLASQCLALDARLWWRTIGEPAILGGSWEEFRALIIARYGPLPDEDAAMPYRDPEIFNDMNFGRYICYVADWHAYLNESMGYYCRRFQEAMLPHIPDLGSPEMRALRLLRDGLPPKVKEFIQALMVGMTLENMINDIMEAELTAHMLEADTLVNDHGQVPVDDVGIEEPPFHWGPLLSEDPIPAMPLQEIPLQEAKVSADADNMDPKDFPNNPEPPEDPPVINIESDDEEDVEEDIEDVEDDPEEILFGDEDWDVFSDQDPNQLREQVAQLNHIPQTNEVPPQNNPVPLVAPQVPEVRQEVLLAPAGLQRNPPLVREDLLYERFRRMKAPEFEGLTDQIEADNWLIDIQVILNFMGLTEQEKVLCASFALKKNARHWWMTVQMRRNVANLSWQDFEAEFRTMYYNREILAAQQDEFTSFQQGSMSVLEAIKKFEQLACLCPELVPNEMEKVRRMMKMFQTDIAKQVSAGSNPPTLIADCISQSLRAEYWINQNKEARAQIFKAKKEKRVVVKQSQPRQNQELYSKGQTSNFGQNSKQSRKNKRKENATSQAKIEGPSITQGRLEAPEPQAKIYAYTKGDAEAGTSHVVTEIRKRCR</sequence>
<accession>A0AA88DPJ9</accession>
<keyword evidence="4" id="KW-1185">Reference proteome</keyword>
<name>A0AA88DPJ9_FICCA</name>
<dbReference type="EMBL" id="BTGU01000078">
    <property type="protein sequence ID" value="GMN58499.1"/>
    <property type="molecule type" value="Genomic_DNA"/>
</dbReference>
<dbReference type="PANTHER" id="PTHR34482">
    <property type="entry name" value="DNA DAMAGE-INDUCIBLE PROTEIN 1-LIKE"/>
    <property type="match status" value="1"/>
</dbReference>
<gene>
    <name evidence="3" type="ORF">TIFTF001_027597</name>
</gene>
<dbReference type="PANTHER" id="PTHR34482:SF47">
    <property type="entry name" value="CCHC-TYPE DOMAIN-CONTAINING PROTEIN"/>
    <property type="match status" value="1"/>
</dbReference>
<dbReference type="InterPro" id="IPR005162">
    <property type="entry name" value="Retrotrans_gag_dom"/>
</dbReference>
<feature type="region of interest" description="Disordered" evidence="1">
    <location>
        <begin position="561"/>
        <end position="646"/>
    </location>
</feature>
<feature type="compositionally biased region" description="Acidic residues" evidence="1">
    <location>
        <begin position="275"/>
        <end position="289"/>
    </location>
</feature>
<dbReference type="Pfam" id="PF03732">
    <property type="entry name" value="Retrotrans_gag"/>
    <property type="match status" value="1"/>
</dbReference>
<dbReference type="Proteomes" id="UP001187192">
    <property type="component" value="Unassembled WGS sequence"/>
</dbReference>
<evidence type="ECO:0000313" key="4">
    <source>
        <dbReference type="Proteomes" id="UP001187192"/>
    </source>
</evidence>
<protein>
    <recommendedName>
        <fullName evidence="2">Retrotransposon gag domain-containing protein</fullName>
    </recommendedName>
</protein>
<feature type="compositionally biased region" description="Polar residues" evidence="1">
    <location>
        <begin position="562"/>
        <end position="586"/>
    </location>
</feature>